<dbReference type="Proteomes" id="UP000534294">
    <property type="component" value="Unassembled WGS sequence"/>
</dbReference>
<keyword evidence="1" id="KW-0067">ATP-binding</keyword>
<proteinExistence type="predicted"/>
<keyword evidence="1" id="KW-0547">Nucleotide-binding</keyword>
<name>A0A7W7YH90_9BACT</name>
<evidence type="ECO:0000313" key="1">
    <source>
        <dbReference type="EMBL" id="MBB5036151.1"/>
    </source>
</evidence>
<dbReference type="InterPro" id="IPR027417">
    <property type="entry name" value="P-loop_NTPase"/>
</dbReference>
<dbReference type="EMBL" id="JACHIF010000001">
    <property type="protein sequence ID" value="MBB5036151.1"/>
    <property type="molecule type" value="Genomic_DNA"/>
</dbReference>
<organism evidence="1 2">
    <name type="scientific">Prosthecobacter dejongeii</name>
    <dbReference type="NCBI Taxonomy" id="48465"/>
    <lineage>
        <taxon>Bacteria</taxon>
        <taxon>Pseudomonadati</taxon>
        <taxon>Verrucomicrobiota</taxon>
        <taxon>Verrucomicrobiia</taxon>
        <taxon>Verrucomicrobiales</taxon>
        <taxon>Verrucomicrobiaceae</taxon>
        <taxon>Prosthecobacter</taxon>
    </lineage>
</organism>
<dbReference type="RefSeq" id="WP_184204651.1">
    <property type="nucleotide sequence ID" value="NZ_JACHIF010000001.1"/>
</dbReference>
<dbReference type="SUPFAM" id="SSF52540">
    <property type="entry name" value="P-loop containing nucleoside triphosphate hydrolases"/>
    <property type="match status" value="1"/>
</dbReference>
<comment type="caution">
    <text evidence="1">The sequence shown here is derived from an EMBL/GenBank/DDBJ whole genome shotgun (WGS) entry which is preliminary data.</text>
</comment>
<sequence>MASRSINNILRISPRFLRSAQLERDFRDPEALGGYVLTHDTRANLSRLLKGTRSVSGQRSWRVTGDFGSGKSSFALLLANLLSPSSSDLPKHLRGLPVEMGLTRSRRGFLPVLVTGSRQQMSMALLSALSNSLHQNIDGRKKLKVRMAVDETLAAPKSNLDHRVIALLMQASTELRQHDLFDGVLVIIDELGKFLEYSALNPEKQDVYFLQQLGEASSRSGENCLFTIGLLHQGFSTYADKLTEQAQREWEKVAERFEEIVFAQPLSQVASLLSAALNVKEDEFPRGWKSEAHTDMRVAVDLGLFGANAGKSALVELAPSLYPLHPTVLPVLAKFFRRFGQNERSLFSFLLSSEPHALQDFAQNEATLRFIYRLPEFYDFIAQNFGGRLSAQSFRSHWSHIDAVIRSFPAERELELRILKTIGVLNTIDSTADLLPSDDLLALALGNSESLKTAVARLKKENLLFFRGARRGYALWSHTSVNLEHEFAKASESIQQISNMGELLRARLDARPVVARAHYIRTGNLRHFTIRFCSTDEISADPAIFQPEYPADGMIVIVLSETEEQRKRAQKQIAGMPASPQVLFGVTDALEVLNGFILSLERWNHVERHTPELKDDRFAAEEVSRQIAHANQALENALHRYVGFRGLSQDEQSSIHWFYNSMPVKDLDRDGSLQCYLSELCDSLFPKAPHVHNELVNRNTLSSAAAAARQRLFELMLNHGDDPHLGLPHDKAPPEKSLYLSVLKESGIHAERAHGWSIEFPEKDPLRLRLALEHVIKMLEVRPDARIRVDRIIEELRRPPFGVRDGLIPILLVAIYVQHEAELAIYEDGRFVSDVEEFLKMRLVKAPQTFEFQLCRIHGMRRELLSHLAEVVKLERAERTELLSIVRPICLMVAELPDYAKNTDNLSPQTITLRKHVLAAEEPAVLVFRAIPEALGFQGDVSKSEASKLASKLAQSLSELRRALPECRKRMTETVLEAFGETGADFSAWRRSVAERAETVIVGVTNPELRAFTLKLIDDATEEPVWLEALGSLVTRVPPSRWRDKDETAFQEGVLGLVRQFQRVESLHFGEGSRAPENAVRIALTQKTGEERDQVFYLNSSQVKDAIDLRKRLHSQMPADKKLAVAALSQLLWEMMDSSS</sequence>
<keyword evidence="2" id="KW-1185">Reference proteome</keyword>
<accession>A0A7W7YH90</accession>
<reference evidence="1 2" key="1">
    <citation type="submission" date="2020-08" db="EMBL/GenBank/DDBJ databases">
        <title>Genomic Encyclopedia of Type Strains, Phase IV (KMG-IV): sequencing the most valuable type-strain genomes for metagenomic binning, comparative biology and taxonomic classification.</title>
        <authorList>
            <person name="Goeker M."/>
        </authorList>
    </citation>
    <scope>NUCLEOTIDE SEQUENCE [LARGE SCALE GENOMIC DNA]</scope>
    <source>
        <strain evidence="1 2">DSM 12251</strain>
    </source>
</reference>
<dbReference type="GO" id="GO:0005524">
    <property type="term" value="F:ATP binding"/>
    <property type="evidence" value="ECO:0007669"/>
    <property type="project" value="UniProtKB-KW"/>
</dbReference>
<evidence type="ECO:0000313" key="2">
    <source>
        <dbReference type="Proteomes" id="UP000534294"/>
    </source>
</evidence>
<protein>
    <submittedName>
        <fullName evidence="1">Energy-coupling factor transporter ATP-binding protein EcfA2</fullName>
    </submittedName>
</protein>
<gene>
    <name evidence="1" type="ORF">HNQ64_000385</name>
</gene>
<dbReference type="AlphaFoldDB" id="A0A7W7YH90"/>